<organism evidence="1 2">
    <name type="scientific">Lecanicillium saksenae</name>
    <dbReference type="NCBI Taxonomy" id="468837"/>
    <lineage>
        <taxon>Eukaryota</taxon>
        <taxon>Fungi</taxon>
        <taxon>Dikarya</taxon>
        <taxon>Ascomycota</taxon>
        <taxon>Pezizomycotina</taxon>
        <taxon>Sordariomycetes</taxon>
        <taxon>Hypocreomycetidae</taxon>
        <taxon>Hypocreales</taxon>
        <taxon>Cordycipitaceae</taxon>
        <taxon>Lecanicillium</taxon>
    </lineage>
</organism>
<reference evidence="1" key="1">
    <citation type="submission" date="2022-07" db="EMBL/GenBank/DDBJ databases">
        <title>Genome Sequence of Lecanicillium saksenae.</title>
        <authorList>
            <person name="Buettner E."/>
        </authorList>
    </citation>
    <scope>NUCLEOTIDE SEQUENCE</scope>
    <source>
        <strain evidence="1">VT-O1</strain>
    </source>
</reference>
<proteinExistence type="predicted"/>
<comment type="caution">
    <text evidence="1">The sequence shown here is derived from an EMBL/GenBank/DDBJ whole genome shotgun (WGS) entry which is preliminary data.</text>
</comment>
<evidence type="ECO:0000313" key="1">
    <source>
        <dbReference type="EMBL" id="KAJ3486222.1"/>
    </source>
</evidence>
<dbReference type="Proteomes" id="UP001148737">
    <property type="component" value="Unassembled WGS sequence"/>
</dbReference>
<keyword evidence="2" id="KW-1185">Reference proteome</keyword>
<accession>A0ACC1QQA7</accession>
<evidence type="ECO:0000313" key="2">
    <source>
        <dbReference type="Proteomes" id="UP001148737"/>
    </source>
</evidence>
<name>A0ACC1QQA7_9HYPO</name>
<dbReference type="EMBL" id="JANAKD010000915">
    <property type="protein sequence ID" value="KAJ3486222.1"/>
    <property type="molecule type" value="Genomic_DNA"/>
</dbReference>
<gene>
    <name evidence="1" type="ORF">NLG97_g6660</name>
</gene>
<sequence length="404" mass="43738">MKVPSSVAVVSLLSLVDNVQSAITFPLKPIDQKYKDVIKQSRTHARDVKARDGTTITVPVKDWIKHTADLQWYTEIEVGTPPQKFNVIFDTGSYDMFIANKNCTGAGNSRLFDPSKSSSFSEQPHEHQHFGYGTGVDSIPLQYAGEGTTGYIVTDSVGIDGHKVENQQFLLCDEYPEFMANVPFDGVMGIGMEGATGLPSRSPWYWALYNQGDLAGPEFSLYYPQHEADGAEMTLGGTNPARYTGEINYVSLGDDGNFVGQQPSMAVNGKKLAGVTDKSTIFDSGTAYLAGPDELVTAFYKAVSPKIKKLNHEAWGVSCDVIDSLAAEISFTFGTDSGTFTATVPKSAFNLGPYEGKPGICQTVFSSVEGLGGSFLLGAPLLKQYYTVWDGHNNKLGFATLKTN</sequence>
<protein>
    <submittedName>
        <fullName evidence="1">Uncharacterized protein</fullName>
    </submittedName>
</protein>